<keyword evidence="6 8" id="KW-0460">Magnesium</keyword>
<evidence type="ECO:0000313" key="10">
    <source>
        <dbReference type="EMBL" id="GGO70462.1"/>
    </source>
</evidence>
<accession>A0A917YZE0</accession>
<evidence type="ECO:0000256" key="2">
    <source>
        <dbReference type="ARBA" id="ARBA00007608"/>
    </source>
</evidence>
<feature type="domain" description="Nudix hydrolase" evidence="9">
    <location>
        <begin position="1"/>
        <end position="133"/>
    </location>
</feature>
<evidence type="ECO:0000313" key="11">
    <source>
        <dbReference type="Proteomes" id="UP000606935"/>
    </source>
</evidence>
<evidence type="ECO:0000256" key="8">
    <source>
        <dbReference type="RuleBase" id="RU364043"/>
    </source>
</evidence>
<dbReference type="GO" id="GO:0017111">
    <property type="term" value="F:ribonucleoside triphosphate phosphatase activity"/>
    <property type="evidence" value="ECO:0007669"/>
    <property type="project" value="InterPro"/>
</dbReference>
<dbReference type="PANTHER" id="PTHR43222:SF11">
    <property type="entry name" value="PHOSPHATASE NUDJ"/>
    <property type="match status" value="1"/>
</dbReference>
<evidence type="ECO:0000256" key="7">
    <source>
        <dbReference type="RuleBase" id="RU003476"/>
    </source>
</evidence>
<dbReference type="InterPro" id="IPR000086">
    <property type="entry name" value="NUDIX_hydrolase_dom"/>
</dbReference>
<proteinExistence type="inferred from homology"/>
<dbReference type="Pfam" id="PF00293">
    <property type="entry name" value="NUDIX"/>
    <property type="match status" value="1"/>
</dbReference>
<name>A0A917YZE0_9ALTE</name>
<dbReference type="PROSITE" id="PS51462">
    <property type="entry name" value="NUDIX"/>
    <property type="match status" value="1"/>
</dbReference>
<dbReference type="SUPFAM" id="SSF55811">
    <property type="entry name" value="Nudix"/>
    <property type="match status" value="1"/>
</dbReference>
<evidence type="ECO:0000256" key="4">
    <source>
        <dbReference type="ARBA" id="ARBA00015552"/>
    </source>
</evidence>
<dbReference type="EC" id="3.6.1.-" evidence="8"/>
<reference evidence="10" key="1">
    <citation type="journal article" date="2014" name="Int. J. Syst. Evol. Microbiol.">
        <title>Complete genome sequence of Corynebacterium casei LMG S-19264T (=DSM 44701T), isolated from a smear-ripened cheese.</title>
        <authorList>
            <consortium name="US DOE Joint Genome Institute (JGI-PGF)"/>
            <person name="Walter F."/>
            <person name="Albersmeier A."/>
            <person name="Kalinowski J."/>
            <person name="Ruckert C."/>
        </authorList>
    </citation>
    <scope>NUCLEOTIDE SEQUENCE</scope>
    <source>
        <strain evidence="10">CGMCC 1.7086</strain>
    </source>
</reference>
<dbReference type="InterPro" id="IPR033713">
    <property type="entry name" value="NudJ"/>
</dbReference>
<keyword evidence="11" id="KW-1185">Reference proteome</keyword>
<keyword evidence="5 7" id="KW-0378">Hydrolase</keyword>
<dbReference type="InterPro" id="IPR020084">
    <property type="entry name" value="NUDIX_hydrolase_CS"/>
</dbReference>
<dbReference type="PANTHER" id="PTHR43222">
    <property type="entry name" value="NUDIX HYDROLASE 23"/>
    <property type="match status" value="1"/>
</dbReference>
<dbReference type="InterPro" id="IPR020476">
    <property type="entry name" value="Nudix_hydrolase"/>
</dbReference>
<evidence type="ECO:0000256" key="5">
    <source>
        <dbReference type="ARBA" id="ARBA00022801"/>
    </source>
</evidence>
<dbReference type="InterPro" id="IPR015797">
    <property type="entry name" value="NUDIX_hydrolase-like_dom_sf"/>
</dbReference>
<dbReference type="PRINTS" id="PR00502">
    <property type="entry name" value="NUDIXFAMILY"/>
</dbReference>
<gene>
    <name evidence="8" type="primary">nudJ</name>
    <name evidence="10" type="ORF">GCM10010982_24040</name>
</gene>
<evidence type="ECO:0000256" key="6">
    <source>
        <dbReference type="ARBA" id="ARBA00022842"/>
    </source>
</evidence>
<evidence type="ECO:0000259" key="9">
    <source>
        <dbReference type="PROSITE" id="PS51462"/>
    </source>
</evidence>
<dbReference type="GO" id="GO:0017110">
    <property type="term" value="F:nucleoside diphosphate phosphatase activity"/>
    <property type="evidence" value="ECO:0007669"/>
    <property type="project" value="InterPro"/>
</dbReference>
<dbReference type="AlphaFoldDB" id="A0A917YZE0"/>
<dbReference type="PROSITE" id="PS00893">
    <property type="entry name" value="NUDIX_BOX"/>
    <property type="match status" value="1"/>
</dbReference>
<comment type="caution">
    <text evidence="10">The sequence shown here is derived from an EMBL/GenBank/DDBJ whole genome shotgun (WGS) entry which is preliminary data.</text>
</comment>
<dbReference type="RefSeq" id="WP_188695219.1">
    <property type="nucleotide sequence ID" value="NZ_BMLS01000003.1"/>
</dbReference>
<reference evidence="10" key="2">
    <citation type="submission" date="2020-09" db="EMBL/GenBank/DDBJ databases">
        <authorList>
            <person name="Sun Q."/>
            <person name="Zhou Y."/>
        </authorList>
    </citation>
    <scope>NUCLEOTIDE SEQUENCE</scope>
    <source>
        <strain evidence="10">CGMCC 1.7086</strain>
    </source>
</reference>
<sequence>MFKPNVTVACVVEAQGKYLLVEENINGRRVFNQPAGHLEAGESIPDAARRELREETGLDLPPAGLVGTYLYPVERENLTFLRFCFALKLENPVTTAPQDPQILACHWLSLDDIKQRRSQLRSPMVLRCIEDYQQGTMVPISHFHYLP</sequence>
<dbReference type="Proteomes" id="UP000606935">
    <property type="component" value="Unassembled WGS sequence"/>
</dbReference>
<comment type="similarity">
    <text evidence="2 8">Belongs to the Nudix hydrolase family. NudJ subfamily.</text>
</comment>
<organism evidence="10 11">
    <name type="scientific">Bowmanella pacifica</name>
    <dbReference type="NCBI Taxonomy" id="502051"/>
    <lineage>
        <taxon>Bacteria</taxon>
        <taxon>Pseudomonadati</taxon>
        <taxon>Pseudomonadota</taxon>
        <taxon>Gammaproteobacteria</taxon>
        <taxon>Alteromonadales</taxon>
        <taxon>Alteromonadaceae</taxon>
        <taxon>Bowmanella</taxon>
    </lineage>
</organism>
<dbReference type="EMBL" id="BMLS01000003">
    <property type="protein sequence ID" value="GGO70462.1"/>
    <property type="molecule type" value="Genomic_DNA"/>
</dbReference>
<comment type="cofactor">
    <cofactor evidence="1 8">
        <name>Mg(2+)</name>
        <dbReference type="ChEBI" id="CHEBI:18420"/>
    </cofactor>
</comment>
<dbReference type="GO" id="GO:0004787">
    <property type="term" value="F:thiamine diphosphate phosphatase activity"/>
    <property type="evidence" value="ECO:0007669"/>
    <property type="project" value="InterPro"/>
</dbReference>
<evidence type="ECO:0000256" key="3">
    <source>
        <dbReference type="ARBA" id="ARBA00011245"/>
    </source>
</evidence>
<protein>
    <recommendedName>
        <fullName evidence="4 8">Phosphatase NudJ</fullName>
        <ecNumber evidence="8">3.6.1.-</ecNumber>
    </recommendedName>
</protein>
<evidence type="ECO:0000256" key="1">
    <source>
        <dbReference type="ARBA" id="ARBA00001946"/>
    </source>
</evidence>
<dbReference type="CDD" id="cd03675">
    <property type="entry name" value="NUDIX_Hydrolase"/>
    <property type="match status" value="1"/>
</dbReference>
<comment type="subunit">
    <text evidence="3 8">Monomer.</text>
</comment>
<dbReference type="Gene3D" id="3.90.79.10">
    <property type="entry name" value="Nucleoside Triphosphate Pyrophosphohydrolase"/>
    <property type="match status" value="1"/>
</dbReference>